<reference evidence="2" key="1">
    <citation type="journal article" date="2021" name="Open Biol.">
        <title>Shared evolutionary footprints suggest mitochondrial oxidative damage underlies multiple complex I losses in fungi.</title>
        <authorList>
            <person name="Schikora-Tamarit M.A."/>
            <person name="Marcet-Houben M."/>
            <person name="Nosek J."/>
            <person name="Gabaldon T."/>
        </authorList>
    </citation>
    <scope>NUCLEOTIDE SEQUENCE</scope>
    <source>
        <strain evidence="2">CBS2887</strain>
    </source>
</reference>
<evidence type="ECO:0000313" key="2">
    <source>
        <dbReference type="EMBL" id="KAH3684915.1"/>
    </source>
</evidence>
<protein>
    <submittedName>
        <fullName evidence="2">Uncharacterized protein</fullName>
    </submittedName>
</protein>
<keyword evidence="1" id="KW-0472">Membrane</keyword>
<evidence type="ECO:0000313" key="3">
    <source>
        <dbReference type="Proteomes" id="UP000774326"/>
    </source>
</evidence>
<evidence type="ECO:0000256" key="1">
    <source>
        <dbReference type="SAM" id="Phobius"/>
    </source>
</evidence>
<dbReference type="AlphaFoldDB" id="A0A9P8Q8B6"/>
<keyword evidence="1" id="KW-0812">Transmembrane</keyword>
<dbReference type="Proteomes" id="UP000774326">
    <property type="component" value="Unassembled WGS sequence"/>
</dbReference>
<organism evidence="2 3">
    <name type="scientific">Wickerhamomyces pijperi</name>
    <name type="common">Yeast</name>
    <name type="synonym">Pichia pijperi</name>
    <dbReference type="NCBI Taxonomy" id="599730"/>
    <lineage>
        <taxon>Eukaryota</taxon>
        <taxon>Fungi</taxon>
        <taxon>Dikarya</taxon>
        <taxon>Ascomycota</taxon>
        <taxon>Saccharomycotina</taxon>
        <taxon>Saccharomycetes</taxon>
        <taxon>Phaffomycetales</taxon>
        <taxon>Wickerhamomycetaceae</taxon>
        <taxon>Wickerhamomyces</taxon>
    </lineage>
</organism>
<proteinExistence type="predicted"/>
<gene>
    <name evidence="2" type="ORF">WICPIJ_004112</name>
</gene>
<accession>A0A9P8Q8B6</accession>
<keyword evidence="1" id="KW-1133">Transmembrane helix</keyword>
<name>A0A9P8Q8B6_WICPI</name>
<feature type="transmembrane region" description="Helical" evidence="1">
    <location>
        <begin position="45"/>
        <end position="76"/>
    </location>
</feature>
<reference evidence="2" key="2">
    <citation type="submission" date="2021-01" db="EMBL/GenBank/DDBJ databases">
        <authorList>
            <person name="Schikora-Tamarit M.A."/>
        </authorList>
    </citation>
    <scope>NUCLEOTIDE SEQUENCE</scope>
    <source>
        <strain evidence="2">CBS2887</strain>
    </source>
</reference>
<comment type="caution">
    <text evidence="2">The sequence shown here is derived from an EMBL/GenBank/DDBJ whole genome shotgun (WGS) entry which is preliminary data.</text>
</comment>
<dbReference type="EMBL" id="JAEUBG010002269">
    <property type="protein sequence ID" value="KAH3684915.1"/>
    <property type="molecule type" value="Genomic_DNA"/>
</dbReference>
<sequence length="110" mass="12543">MNCPSISKTLAVMVRYSSNLWVGAPYNIKALHILKMKRCLCRMSAMWTVILAAACSLLAFSLLEFPTAFFGFGLFLEKEGRFVELLDFLFKKEGISSVNWEASTKERFFL</sequence>
<keyword evidence="3" id="KW-1185">Reference proteome</keyword>